<protein>
    <submittedName>
        <fullName evidence="1">Uncharacterized protein</fullName>
    </submittedName>
</protein>
<accession>A0A1X7U3F7</accession>
<evidence type="ECO:0000313" key="1">
    <source>
        <dbReference type="EnsemblMetazoa" id="Aqu2.1.22198_001"/>
    </source>
</evidence>
<proteinExistence type="predicted"/>
<dbReference type="InParanoid" id="A0A1X7U3F7"/>
<sequence>MSVVARTIIVVITRSLYCICIDDYLCIYSYFYDINSIYIII</sequence>
<organism evidence="1">
    <name type="scientific">Amphimedon queenslandica</name>
    <name type="common">Sponge</name>
    <dbReference type="NCBI Taxonomy" id="400682"/>
    <lineage>
        <taxon>Eukaryota</taxon>
        <taxon>Metazoa</taxon>
        <taxon>Porifera</taxon>
        <taxon>Demospongiae</taxon>
        <taxon>Heteroscleromorpha</taxon>
        <taxon>Haplosclerida</taxon>
        <taxon>Niphatidae</taxon>
        <taxon>Amphimedon</taxon>
    </lineage>
</organism>
<dbReference type="EnsemblMetazoa" id="Aqu2.1.22198_001">
    <property type="protein sequence ID" value="Aqu2.1.22198_001"/>
    <property type="gene ID" value="Aqu2.1.22198"/>
</dbReference>
<name>A0A1X7U3F7_AMPQE</name>
<dbReference type="AlphaFoldDB" id="A0A1X7U3F7"/>
<reference evidence="1" key="1">
    <citation type="submission" date="2017-05" db="UniProtKB">
        <authorList>
            <consortium name="EnsemblMetazoa"/>
        </authorList>
    </citation>
    <scope>IDENTIFICATION</scope>
</reference>